<evidence type="ECO:0000256" key="3">
    <source>
        <dbReference type="SAM" id="SignalP"/>
    </source>
</evidence>
<keyword evidence="2" id="KW-0812">Transmembrane</keyword>
<feature type="transmembrane region" description="Helical" evidence="2">
    <location>
        <begin position="431"/>
        <end position="453"/>
    </location>
</feature>
<feature type="region of interest" description="Disordered" evidence="1">
    <location>
        <begin position="462"/>
        <end position="484"/>
    </location>
</feature>
<comment type="caution">
    <text evidence="4">The sequence shown here is derived from an EMBL/GenBank/DDBJ whole genome shotgun (WGS) entry which is preliminary data.</text>
</comment>
<feature type="compositionally biased region" description="Low complexity" evidence="1">
    <location>
        <begin position="51"/>
        <end position="71"/>
    </location>
</feature>
<accession>A0ABV8HQ75</accession>
<feature type="signal peptide" evidence="3">
    <location>
        <begin position="1"/>
        <end position="22"/>
    </location>
</feature>
<dbReference type="RefSeq" id="WP_386431847.1">
    <property type="nucleotide sequence ID" value="NZ_JBHSBB010000014.1"/>
</dbReference>
<keyword evidence="3" id="KW-0732">Signal</keyword>
<protein>
    <recommendedName>
        <fullName evidence="6">Aromatic ring-opening dioxygenase LigA</fullName>
    </recommendedName>
</protein>
<dbReference type="Proteomes" id="UP001595765">
    <property type="component" value="Unassembled WGS sequence"/>
</dbReference>
<dbReference type="EMBL" id="JBHSBB010000014">
    <property type="protein sequence ID" value="MFC4034170.1"/>
    <property type="molecule type" value="Genomic_DNA"/>
</dbReference>
<evidence type="ECO:0000256" key="1">
    <source>
        <dbReference type="SAM" id="MobiDB-lite"/>
    </source>
</evidence>
<evidence type="ECO:0000313" key="4">
    <source>
        <dbReference type="EMBL" id="MFC4034170.1"/>
    </source>
</evidence>
<keyword evidence="2" id="KW-0472">Membrane</keyword>
<sequence length="484" mass="49173">MKRSMITVAAALLALAAFQGQGQGQSRAFADGTPGGTGGTGTPTGSGGASGTPPVSSPPAATTSPSGVPATWQLLGKPLHGAETTADAPRMKAAVTYRDSIKPGETKFYGLVLDARSSAAVSAFAVPPTGSRGAYGDGLELKLQSPSGSRCDSQDAHFQDEGDVRPIGTAVSRLVGVGYACQQAGAYILQVHRTTDETSDPAVWPLELRYVAEPPLKGGARATPAPDFGSASPTPLLAGTPRQTDGGAGFETAAAVTTGIWKDEVLPGETRFYKVPVGWGQQLTAFADFSNAQDTDPTTFIASAMRLAVYSPVREFVIGSGRSYLGASVSIGEQLAPVSYANRAAGDDRVARVRYSGWYYLAVTVHPDVAKLVTGAEPVTLRIDVKGAVQPPPPYAADPRPGGIGVGGDDAAPADGTAPGGGSTASGPLRLVAFTSFGAGTVLLLALAAWYAAARRWAGRAAAPGAAAEDRPGAADAIAPPSPR</sequence>
<reference evidence="5" key="1">
    <citation type="journal article" date="2019" name="Int. J. Syst. Evol. Microbiol.">
        <title>The Global Catalogue of Microorganisms (GCM) 10K type strain sequencing project: providing services to taxonomists for standard genome sequencing and annotation.</title>
        <authorList>
            <consortium name="The Broad Institute Genomics Platform"/>
            <consortium name="The Broad Institute Genome Sequencing Center for Infectious Disease"/>
            <person name="Wu L."/>
            <person name="Ma J."/>
        </authorList>
    </citation>
    <scope>NUCLEOTIDE SEQUENCE [LARGE SCALE GENOMIC DNA]</scope>
    <source>
        <strain evidence="5">CGMCC 4.7237</strain>
    </source>
</reference>
<organism evidence="4 5">
    <name type="scientific">Streptomyces polygonati</name>
    <dbReference type="NCBI Taxonomy" id="1617087"/>
    <lineage>
        <taxon>Bacteria</taxon>
        <taxon>Bacillati</taxon>
        <taxon>Actinomycetota</taxon>
        <taxon>Actinomycetes</taxon>
        <taxon>Kitasatosporales</taxon>
        <taxon>Streptomycetaceae</taxon>
        <taxon>Streptomyces</taxon>
    </lineage>
</organism>
<feature type="region of interest" description="Disordered" evidence="1">
    <location>
        <begin position="390"/>
        <end position="422"/>
    </location>
</feature>
<feature type="compositionally biased region" description="Gly residues" evidence="1">
    <location>
        <begin position="33"/>
        <end position="50"/>
    </location>
</feature>
<evidence type="ECO:0000256" key="2">
    <source>
        <dbReference type="SAM" id="Phobius"/>
    </source>
</evidence>
<name>A0ABV8HQ75_9ACTN</name>
<feature type="region of interest" description="Disordered" evidence="1">
    <location>
        <begin position="23"/>
        <end position="73"/>
    </location>
</feature>
<feature type="chain" id="PRO_5045180480" description="Aromatic ring-opening dioxygenase LigA" evidence="3">
    <location>
        <begin position="23"/>
        <end position="484"/>
    </location>
</feature>
<evidence type="ECO:0000313" key="5">
    <source>
        <dbReference type="Proteomes" id="UP001595765"/>
    </source>
</evidence>
<evidence type="ECO:0008006" key="6">
    <source>
        <dbReference type="Google" id="ProtNLM"/>
    </source>
</evidence>
<proteinExistence type="predicted"/>
<keyword evidence="2" id="KW-1133">Transmembrane helix</keyword>
<feature type="compositionally biased region" description="Low complexity" evidence="1">
    <location>
        <begin position="474"/>
        <end position="484"/>
    </location>
</feature>
<feature type="compositionally biased region" description="Low complexity" evidence="1">
    <location>
        <begin position="23"/>
        <end position="32"/>
    </location>
</feature>
<keyword evidence="5" id="KW-1185">Reference proteome</keyword>
<gene>
    <name evidence="4" type="ORF">ACFO3J_22220</name>
</gene>